<dbReference type="RefSeq" id="WP_178352729.1">
    <property type="nucleotide sequence ID" value="NZ_FQUE01000003.1"/>
</dbReference>
<dbReference type="Gene3D" id="3.40.190.10">
    <property type="entry name" value="Periplasmic binding protein-like II"/>
    <property type="match status" value="2"/>
</dbReference>
<dbReference type="Pfam" id="PF12849">
    <property type="entry name" value="PBP_like_2"/>
    <property type="match status" value="1"/>
</dbReference>
<dbReference type="Pfam" id="PF00691">
    <property type="entry name" value="OmpA"/>
    <property type="match status" value="1"/>
</dbReference>
<dbReference type="EMBL" id="FQUE01000003">
    <property type="protein sequence ID" value="SHF05384.1"/>
    <property type="molecule type" value="Genomic_DNA"/>
</dbReference>
<name>A0A1M4YHS1_LOKAT</name>
<reference evidence="6" key="1">
    <citation type="submission" date="2016-11" db="EMBL/GenBank/DDBJ databases">
        <authorList>
            <person name="Varghese N."/>
            <person name="Submissions S."/>
        </authorList>
    </citation>
    <scope>NUCLEOTIDE SEQUENCE [LARGE SCALE GENOMIC DNA]</scope>
    <source>
        <strain evidence="6">DSM 29326</strain>
    </source>
</reference>
<proteinExistence type="predicted"/>
<dbReference type="PROSITE" id="PS51123">
    <property type="entry name" value="OMPA_2"/>
    <property type="match status" value="1"/>
</dbReference>
<evidence type="ECO:0000256" key="3">
    <source>
        <dbReference type="SAM" id="SignalP"/>
    </source>
</evidence>
<dbReference type="PANTHER" id="PTHR30570">
    <property type="entry name" value="PERIPLASMIC PHOSPHATE BINDING COMPONENT OF PHOSPHATE ABC TRANSPORTER"/>
    <property type="match status" value="1"/>
</dbReference>
<dbReference type="STRING" id="366533.SAMN05444339_103130"/>
<organism evidence="5 6">
    <name type="scientific">Loktanella atrilutea</name>
    <dbReference type="NCBI Taxonomy" id="366533"/>
    <lineage>
        <taxon>Bacteria</taxon>
        <taxon>Pseudomonadati</taxon>
        <taxon>Pseudomonadota</taxon>
        <taxon>Alphaproteobacteria</taxon>
        <taxon>Rhodobacterales</taxon>
        <taxon>Roseobacteraceae</taxon>
        <taxon>Loktanella</taxon>
    </lineage>
</organism>
<dbReference type="Proteomes" id="UP000183987">
    <property type="component" value="Unassembled WGS sequence"/>
</dbReference>
<keyword evidence="2" id="KW-0472">Membrane</keyword>
<keyword evidence="1 3" id="KW-0732">Signal</keyword>
<dbReference type="PANTHER" id="PTHR30570:SF1">
    <property type="entry name" value="PHOSPHATE-BINDING PROTEIN PSTS"/>
    <property type="match status" value="1"/>
</dbReference>
<dbReference type="GO" id="GO:0016020">
    <property type="term" value="C:membrane"/>
    <property type="evidence" value="ECO:0007669"/>
    <property type="project" value="UniProtKB-UniRule"/>
</dbReference>
<dbReference type="InterPro" id="IPR050811">
    <property type="entry name" value="Phosphate_ABC_transporter"/>
</dbReference>
<gene>
    <name evidence="5" type="ORF">SAMN05444339_103130</name>
</gene>
<dbReference type="SUPFAM" id="SSF53850">
    <property type="entry name" value="Periplasmic binding protein-like II"/>
    <property type="match status" value="1"/>
</dbReference>
<feature type="chain" id="PRO_5009908457" evidence="3">
    <location>
        <begin position="21"/>
        <end position="511"/>
    </location>
</feature>
<evidence type="ECO:0000259" key="4">
    <source>
        <dbReference type="PROSITE" id="PS51123"/>
    </source>
</evidence>
<keyword evidence="6" id="KW-1185">Reference proteome</keyword>
<feature type="signal peptide" evidence="3">
    <location>
        <begin position="1"/>
        <end position="20"/>
    </location>
</feature>
<dbReference type="Gene3D" id="3.30.1330.60">
    <property type="entry name" value="OmpA-like domain"/>
    <property type="match status" value="1"/>
</dbReference>
<evidence type="ECO:0000256" key="1">
    <source>
        <dbReference type="ARBA" id="ARBA00022729"/>
    </source>
</evidence>
<dbReference type="InterPro" id="IPR036737">
    <property type="entry name" value="OmpA-like_sf"/>
</dbReference>
<dbReference type="InterPro" id="IPR024370">
    <property type="entry name" value="PBP_domain"/>
</dbReference>
<protein>
    <submittedName>
        <fullName evidence="5">Phosphate ABC transporter substrate-binding protein, PhoT family</fullName>
    </submittedName>
</protein>
<feature type="domain" description="OmpA-like" evidence="4">
    <location>
        <begin position="391"/>
        <end position="511"/>
    </location>
</feature>
<evidence type="ECO:0000313" key="5">
    <source>
        <dbReference type="EMBL" id="SHF05384.1"/>
    </source>
</evidence>
<accession>A0A1M4YHS1</accession>
<evidence type="ECO:0000256" key="2">
    <source>
        <dbReference type="PROSITE-ProRule" id="PRU00473"/>
    </source>
</evidence>
<evidence type="ECO:0000313" key="6">
    <source>
        <dbReference type="Proteomes" id="UP000183987"/>
    </source>
</evidence>
<dbReference type="InterPro" id="IPR006665">
    <property type="entry name" value="OmpA-like"/>
</dbReference>
<sequence length="511" mass="53452">MGAAARGLAAALLLSGPLWAGEVTITSAHGDLTLTGRIAGYDGTYLEIESPHGPVTLAYAGVTCAGDDCPPRDGYVPTLRLSGEPVLSTLLLPALLTGYARDTGLTLKTGPEVDAATPYILQDKGGKTLLTVRLRAGSSAEAFADLMTFETDIALTYRAANAGEIARAAEVGLDIGPSSDRSLILGGEALVAITSPRNPQRTIDPAALIAAFAGRITDWQSLGQEPQPLTLHLGPAEDGQVEAFLALLPRPPGAEITHHATAGDLAAAVAADPGALGITPLRATGVAQPLGLRDSCGLTMVPRLAGLKTQDYPLTTLAFAIVRSHRQPDVVRDLLRWLRSPAAQLIVRRAGLSDQGIAPIPLDDQGERIAHAVAIAGPDTSLRDLQAMVSLMLDHVRISLTFRFANGTTDLDVASAANLRTFALAIRNGAYAGRDILLIGFSDAEGEADANRDLSAARALSVESALLTLLGTLPSDVRIGTRGFGEALPMGCDDTSWGRRMNRRVEVWVGD</sequence>
<dbReference type="CDD" id="cd07185">
    <property type="entry name" value="OmpA_C-like"/>
    <property type="match status" value="1"/>
</dbReference>
<dbReference type="AlphaFoldDB" id="A0A1M4YHS1"/>
<dbReference type="SUPFAM" id="SSF103088">
    <property type="entry name" value="OmpA-like"/>
    <property type="match status" value="1"/>
</dbReference>